<comment type="caution">
    <text evidence="2">The sequence shown here is derived from an EMBL/GenBank/DDBJ whole genome shotgun (WGS) entry which is preliminary data.</text>
</comment>
<dbReference type="OrthoDB" id="9791261at2"/>
<dbReference type="Proteomes" id="UP000297834">
    <property type="component" value="Unassembled WGS sequence"/>
</dbReference>
<dbReference type="RefSeq" id="WP_134244465.1">
    <property type="nucleotide sequence ID" value="NZ_SNTY01000026.1"/>
</dbReference>
<dbReference type="AlphaFoldDB" id="A0A4Y7XBQ2"/>
<dbReference type="SUPFAM" id="SSF56954">
    <property type="entry name" value="Outer membrane efflux proteins (OEP)"/>
    <property type="match status" value="1"/>
</dbReference>
<feature type="chain" id="PRO_5021337982" description="TolC family protein" evidence="1">
    <location>
        <begin position="22"/>
        <end position="104"/>
    </location>
</feature>
<gene>
    <name evidence="2" type="ORF">E2B99_08130</name>
</gene>
<evidence type="ECO:0000256" key="1">
    <source>
        <dbReference type="SAM" id="SignalP"/>
    </source>
</evidence>
<proteinExistence type="predicted"/>
<dbReference type="EMBL" id="SNTY01000026">
    <property type="protein sequence ID" value="TEU26495.1"/>
    <property type="molecule type" value="Genomic_DNA"/>
</dbReference>
<evidence type="ECO:0000313" key="3">
    <source>
        <dbReference type="Proteomes" id="UP000297834"/>
    </source>
</evidence>
<organism evidence="2 3">
    <name type="scientific">Alkanindiges illinoisensis</name>
    <dbReference type="NCBI Taxonomy" id="197183"/>
    <lineage>
        <taxon>Bacteria</taxon>
        <taxon>Pseudomonadati</taxon>
        <taxon>Pseudomonadota</taxon>
        <taxon>Gammaproteobacteria</taxon>
        <taxon>Moraxellales</taxon>
        <taxon>Moraxellaceae</taxon>
        <taxon>Alkanindiges</taxon>
    </lineage>
</organism>
<evidence type="ECO:0008006" key="4">
    <source>
        <dbReference type="Google" id="ProtNLM"/>
    </source>
</evidence>
<sequence length="104" mass="11584">MRTLPTALMLIGLISPLPTYAQLSLQQLQQQAYQLDPQLQYLIRQNETDNLRVQQSGRLANPEIAIQADNLGNASLKDLDGPNYAIQLNQAIVQQSLLSEIHSC</sequence>
<name>A0A4Y7XBQ2_9GAMM</name>
<reference evidence="2 3" key="1">
    <citation type="submission" date="2019-03" db="EMBL/GenBank/DDBJ databases">
        <title>Alkanindiges illinoisensis: a potential pathogenic isolated from ascites of a gastric cancer patient with abdominal metastasis.</title>
        <authorList>
            <person name="Hu X."/>
            <person name="Yang B."/>
            <person name="Yan X."/>
            <person name="Lin L."/>
            <person name="Zhao H."/>
            <person name="Zhou F."/>
            <person name="Su B."/>
            <person name="Chen J."/>
            <person name="Rui Y."/>
            <person name="Wang Q."/>
            <person name="Zheng L."/>
        </authorList>
    </citation>
    <scope>NUCLEOTIDE SEQUENCE [LARGE SCALE GENOMIC DNA]</scope>
    <source>
        <strain evidence="2 3">NFYY 23406</strain>
    </source>
</reference>
<keyword evidence="1" id="KW-0732">Signal</keyword>
<keyword evidence="3" id="KW-1185">Reference proteome</keyword>
<feature type="signal peptide" evidence="1">
    <location>
        <begin position="1"/>
        <end position="21"/>
    </location>
</feature>
<evidence type="ECO:0000313" key="2">
    <source>
        <dbReference type="EMBL" id="TEU26495.1"/>
    </source>
</evidence>
<accession>A0A4Y7XBQ2</accession>
<protein>
    <recommendedName>
        <fullName evidence="4">TolC family protein</fullName>
    </recommendedName>
</protein>